<dbReference type="PRINTS" id="PR00176">
    <property type="entry name" value="NANEUSMPORT"/>
</dbReference>
<dbReference type="GO" id="GO:0016020">
    <property type="term" value="C:membrane"/>
    <property type="evidence" value="ECO:0007669"/>
    <property type="project" value="UniProtKB-SubCell"/>
</dbReference>
<dbReference type="InterPro" id="IPR000175">
    <property type="entry name" value="Na/ntran_symport"/>
</dbReference>
<sequence length="434" mass="45506">MAFILAATGSAVGLGNIWRFSYMVGDSGGAAFVLIYLACVALVGLPILVAEWLIGRRGQENPINSMVDLARKNNRLPAWALVGASGVLAAFLILSFYSVIGGWSLSYTLGSVTGAFSGQDSDGIGEIFNGLLGNPVALTLWHTGFMALVIWIVARGVTKGLEGAVRTLMPALVILMLVLVGYGMTTGHFGEALAFMFSPDWSAVTGEVVLAAMGQAFFTLSLGMGIMMAYGSYLGEDVNLIGTARTVIILDTAIALLAGLAIFPIVFANGLSPGEGPGLIFVTLPLAFGNMTGGMILGLMFFLLLTFAALTSAISLLEPVVELMEERTPLSRVTATLVGGVAVWALGIAALMSFNVWSELSIAGLNIFDFLDTLTSKFLLPLTGLGAILFVAWRLDRDSVAAELNLSGGQATLWTVVSRFVAPVGVILVFVSSL</sequence>
<feature type="transmembrane region" description="Helical" evidence="6">
    <location>
        <begin position="209"/>
        <end position="235"/>
    </location>
</feature>
<evidence type="ECO:0000256" key="3">
    <source>
        <dbReference type="ARBA" id="ARBA00022692"/>
    </source>
</evidence>
<keyword evidence="3 6" id="KW-0812">Transmembrane</keyword>
<comment type="caution">
    <text evidence="7">The sequence shown here is derived from an EMBL/GenBank/DDBJ whole genome shotgun (WGS) entry which is preliminary data.</text>
</comment>
<keyword evidence="8" id="KW-1185">Reference proteome</keyword>
<dbReference type="AlphaFoldDB" id="A0A7W5DL62"/>
<feature type="transmembrane region" description="Helical" evidence="6">
    <location>
        <begin position="29"/>
        <end position="55"/>
    </location>
</feature>
<keyword evidence="5 6" id="KW-0472">Membrane</keyword>
<accession>A0A7W5DL62</accession>
<dbReference type="InterPro" id="IPR047218">
    <property type="entry name" value="YocR/YhdH-like"/>
</dbReference>
<dbReference type="InterPro" id="IPR037272">
    <property type="entry name" value="SNS_sf"/>
</dbReference>
<dbReference type="CDD" id="cd10336">
    <property type="entry name" value="SLC6sbd_Tyt1-Like"/>
    <property type="match status" value="1"/>
</dbReference>
<feature type="transmembrane region" description="Helical" evidence="6">
    <location>
        <begin position="378"/>
        <end position="395"/>
    </location>
</feature>
<keyword evidence="4 6" id="KW-1133">Transmembrane helix</keyword>
<dbReference type="PANTHER" id="PTHR42948">
    <property type="entry name" value="TRANSPORTER"/>
    <property type="match status" value="1"/>
</dbReference>
<dbReference type="NCBIfam" id="NF037979">
    <property type="entry name" value="Na_transp"/>
    <property type="match status" value="1"/>
</dbReference>
<feature type="transmembrane region" description="Helical" evidence="6">
    <location>
        <begin position="247"/>
        <end position="271"/>
    </location>
</feature>
<reference evidence="7 8" key="1">
    <citation type="submission" date="2020-08" db="EMBL/GenBank/DDBJ databases">
        <title>Genomic Encyclopedia of Type Strains, Phase III (KMG-III): the genomes of soil and plant-associated and newly described type strains.</title>
        <authorList>
            <person name="Whitman W."/>
        </authorList>
    </citation>
    <scope>NUCLEOTIDE SEQUENCE [LARGE SCALE GENOMIC DNA]</scope>
    <source>
        <strain evidence="7 8">CECT 7341</strain>
    </source>
</reference>
<organism evidence="7 8">
    <name type="scientific">Halomonas fontilapidosi</name>
    <dbReference type="NCBI Taxonomy" id="616675"/>
    <lineage>
        <taxon>Bacteria</taxon>
        <taxon>Pseudomonadati</taxon>
        <taxon>Pseudomonadota</taxon>
        <taxon>Gammaproteobacteria</taxon>
        <taxon>Oceanospirillales</taxon>
        <taxon>Halomonadaceae</taxon>
        <taxon>Halomonas</taxon>
    </lineage>
</organism>
<dbReference type="EMBL" id="JACHXQ010000006">
    <property type="protein sequence ID" value="MBB3184583.1"/>
    <property type="molecule type" value="Genomic_DNA"/>
</dbReference>
<gene>
    <name evidence="7" type="ORF">FHR95_002156</name>
</gene>
<evidence type="ECO:0000256" key="2">
    <source>
        <dbReference type="ARBA" id="ARBA00022448"/>
    </source>
</evidence>
<evidence type="ECO:0000313" key="8">
    <source>
        <dbReference type="Proteomes" id="UP000563050"/>
    </source>
</evidence>
<evidence type="ECO:0000256" key="5">
    <source>
        <dbReference type="ARBA" id="ARBA00023136"/>
    </source>
</evidence>
<feature type="transmembrane region" description="Helical" evidence="6">
    <location>
        <begin position="169"/>
        <end position="189"/>
    </location>
</feature>
<name>A0A7W5DL62_9GAMM</name>
<protein>
    <submittedName>
        <fullName evidence="7">NSS family neurotransmitter:Na+ symporter</fullName>
    </submittedName>
</protein>
<keyword evidence="2" id="KW-0813">Transport</keyword>
<dbReference type="SUPFAM" id="SSF161070">
    <property type="entry name" value="SNF-like"/>
    <property type="match status" value="1"/>
</dbReference>
<dbReference type="Pfam" id="PF00209">
    <property type="entry name" value="SNF"/>
    <property type="match status" value="2"/>
</dbReference>
<dbReference type="Proteomes" id="UP000563050">
    <property type="component" value="Unassembled WGS sequence"/>
</dbReference>
<feature type="transmembrane region" description="Helical" evidence="6">
    <location>
        <begin position="76"/>
        <end position="100"/>
    </location>
</feature>
<evidence type="ECO:0000256" key="6">
    <source>
        <dbReference type="SAM" id="Phobius"/>
    </source>
</evidence>
<proteinExistence type="predicted"/>
<feature type="transmembrane region" description="Helical" evidence="6">
    <location>
        <begin position="291"/>
        <end position="317"/>
    </location>
</feature>
<comment type="subcellular location">
    <subcellularLocation>
        <location evidence="1">Membrane</location>
        <topology evidence="1">Multi-pass membrane protein</topology>
    </subcellularLocation>
</comment>
<dbReference type="PANTHER" id="PTHR42948:SF1">
    <property type="entry name" value="TRANSPORTER"/>
    <property type="match status" value="1"/>
</dbReference>
<feature type="transmembrane region" description="Helical" evidence="6">
    <location>
        <begin position="138"/>
        <end position="157"/>
    </location>
</feature>
<dbReference type="PROSITE" id="PS50267">
    <property type="entry name" value="NA_NEUROTRAN_SYMP_3"/>
    <property type="match status" value="1"/>
</dbReference>
<feature type="transmembrane region" description="Helical" evidence="6">
    <location>
        <begin position="416"/>
        <end position="433"/>
    </location>
</feature>
<evidence type="ECO:0000313" key="7">
    <source>
        <dbReference type="EMBL" id="MBB3184583.1"/>
    </source>
</evidence>
<evidence type="ECO:0000256" key="1">
    <source>
        <dbReference type="ARBA" id="ARBA00004141"/>
    </source>
</evidence>
<evidence type="ECO:0000256" key="4">
    <source>
        <dbReference type="ARBA" id="ARBA00022989"/>
    </source>
</evidence>
<feature type="transmembrane region" description="Helical" evidence="6">
    <location>
        <begin position="337"/>
        <end position="358"/>
    </location>
</feature>